<dbReference type="EMBL" id="JARJLM010000193">
    <property type="protein sequence ID" value="MDF3833534.1"/>
    <property type="molecule type" value="Genomic_DNA"/>
</dbReference>
<evidence type="ECO:0000259" key="1">
    <source>
        <dbReference type="SMART" id="SM00421"/>
    </source>
</evidence>
<dbReference type="InterPro" id="IPR036388">
    <property type="entry name" value="WH-like_DNA-bd_sf"/>
</dbReference>
<sequence>MLRDQLIGDLYEAAIRQDDFLEVLQRTAEAVGANVFHMFSWDPANNCPRFSVYTPDSHFDSIVTIYEAHYGALDPRRELVQRAPAGALVACQDHITDRDVARSEFYQDFQLPTSGHRYLMGTRLPRPGGSETLLGLLRDKGRKPYIDADRKTAVSLIPHLHRAINLWQDAKDLHRDAALGTELMEQLGLAVFALDKDGRPVFSNQAGEALLKAGTALRLRHGRLVAPHASDNDALLGAILRVARSRRGESLALRNATGASHDLFMSIAAIPGQTLVTFGSASVLITARPRGNGPPVTARQLQQAFGLTPAEAAVAEALIEGTSPEDYADTKGVSPNTVRCQVRAILAKTDARSQVKAVSTMLSVLSQKKPG</sequence>
<accession>A0ABT6ALP1</accession>
<reference evidence="2 3" key="1">
    <citation type="submission" date="2023-03" db="EMBL/GenBank/DDBJ databases">
        <title>Draft assemblies of triclosan tolerant bacteria isolated from returned activated sludge.</title>
        <authorList>
            <person name="Van Hamelsveld S."/>
        </authorList>
    </citation>
    <scope>NUCLEOTIDE SEQUENCE [LARGE SCALE GENOMIC DNA]</scope>
    <source>
        <strain evidence="2 3">GW210010_S58</strain>
    </source>
</reference>
<dbReference type="Gene3D" id="1.10.10.10">
    <property type="entry name" value="Winged helix-like DNA-binding domain superfamily/Winged helix DNA-binding domain"/>
    <property type="match status" value="1"/>
</dbReference>
<name>A0ABT6ALP1_9BURK</name>
<protein>
    <submittedName>
        <fullName evidence="2">LuxR C-terminal-related transcriptional regulator</fullName>
    </submittedName>
</protein>
<gene>
    <name evidence="2" type="ORF">P3W85_11325</name>
</gene>
<dbReference type="InterPro" id="IPR016032">
    <property type="entry name" value="Sig_transdc_resp-reg_C-effctor"/>
</dbReference>
<dbReference type="SUPFAM" id="SSF46894">
    <property type="entry name" value="C-terminal effector domain of the bipartite response regulators"/>
    <property type="match status" value="1"/>
</dbReference>
<feature type="domain" description="HTH luxR-type" evidence="1">
    <location>
        <begin position="304"/>
        <end position="361"/>
    </location>
</feature>
<dbReference type="SMART" id="SM00421">
    <property type="entry name" value="HTH_LUXR"/>
    <property type="match status" value="1"/>
</dbReference>
<proteinExistence type="predicted"/>
<dbReference type="Proteomes" id="UP001216674">
    <property type="component" value="Unassembled WGS sequence"/>
</dbReference>
<dbReference type="InterPro" id="IPR000792">
    <property type="entry name" value="Tscrpt_reg_LuxR_C"/>
</dbReference>
<organism evidence="2 3">
    <name type="scientific">Cupriavidus basilensis</name>
    <dbReference type="NCBI Taxonomy" id="68895"/>
    <lineage>
        <taxon>Bacteria</taxon>
        <taxon>Pseudomonadati</taxon>
        <taxon>Pseudomonadota</taxon>
        <taxon>Betaproteobacteria</taxon>
        <taxon>Burkholderiales</taxon>
        <taxon>Burkholderiaceae</taxon>
        <taxon>Cupriavidus</taxon>
    </lineage>
</organism>
<evidence type="ECO:0000313" key="2">
    <source>
        <dbReference type="EMBL" id="MDF3833534.1"/>
    </source>
</evidence>
<keyword evidence="3" id="KW-1185">Reference proteome</keyword>
<dbReference type="RefSeq" id="WP_276264857.1">
    <property type="nucleotide sequence ID" value="NZ_JARJLM010000193.1"/>
</dbReference>
<evidence type="ECO:0000313" key="3">
    <source>
        <dbReference type="Proteomes" id="UP001216674"/>
    </source>
</evidence>
<comment type="caution">
    <text evidence="2">The sequence shown here is derived from an EMBL/GenBank/DDBJ whole genome shotgun (WGS) entry which is preliminary data.</text>
</comment>